<evidence type="ECO:0000313" key="1">
    <source>
        <dbReference type="EMBL" id="KAL1516420.1"/>
    </source>
</evidence>
<sequence>PTGRYLDERVNFSRIDLKFRENGSVKDKSEIGRPLFQDRTQDDLVFSSVENPSNLVSVSRQHDIAKSSDSKIFKPFKHHPYKILFTHGLLDDDFDRRIDIYDTLLIECNQNSNFCS</sequence>
<evidence type="ECO:0000313" key="2">
    <source>
        <dbReference type="Proteomes" id="UP001566132"/>
    </source>
</evidence>
<reference evidence="1 2" key="1">
    <citation type="submission" date="2024-05" db="EMBL/GenBank/DDBJ databases">
        <title>Genetic variation in Jamaican populations of the coffee berry borer (Hypothenemus hampei).</title>
        <authorList>
            <person name="Errbii M."/>
            <person name="Myrie A."/>
        </authorList>
    </citation>
    <scope>NUCLEOTIDE SEQUENCE [LARGE SCALE GENOMIC DNA]</scope>
    <source>
        <strain evidence="1">JA-Hopewell-2020-01-JO</strain>
        <tissue evidence="1">Whole body</tissue>
    </source>
</reference>
<feature type="non-terminal residue" evidence="1">
    <location>
        <position position="1"/>
    </location>
</feature>
<accession>A0ABD1FAW7</accession>
<protein>
    <submittedName>
        <fullName evidence="1">Uncharacterized protein</fullName>
    </submittedName>
</protein>
<dbReference type="Proteomes" id="UP001566132">
    <property type="component" value="Unassembled WGS sequence"/>
</dbReference>
<proteinExistence type="predicted"/>
<dbReference type="EMBL" id="JBDJPC010000001">
    <property type="protein sequence ID" value="KAL1516420.1"/>
    <property type="molecule type" value="Genomic_DNA"/>
</dbReference>
<dbReference type="AlphaFoldDB" id="A0ABD1FAW7"/>
<name>A0ABD1FAW7_HYPHA</name>
<keyword evidence="2" id="KW-1185">Reference proteome</keyword>
<comment type="caution">
    <text evidence="1">The sequence shown here is derived from an EMBL/GenBank/DDBJ whole genome shotgun (WGS) entry which is preliminary data.</text>
</comment>
<organism evidence="1 2">
    <name type="scientific">Hypothenemus hampei</name>
    <name type="common">Coffee berry borer</name>
    <dbReference type="NCBI Taxonomy" id="57062"/>
    <lineage>
        <taxon>Eukaryota</taxon>
        <taxon>Metazoa</taxon>
        <taxon>Ecdysozoa</taxon>
        <taxon>Arthropoda</taxon>
        <taxon>Hexapoda</taxon>
        <taxon>Insecta</taxon>
        <taxon>Pterygota</taxon>
        <taxon>Neoptera</taxon>
        <taxon>Endopterygota</taxon>
        <taxon>Coleoptera</taxon>
        <taxon>Polyphaga</taxon>
        <taxon>Cucujiformia</taxon>
        <taxon>Curculionidae</taxon>
        <taxon>Scolytinae</taxon>
        <taxon>Hypothenemus</taxon>
    </lineage>
</organism>
<gene>
    <name evidence="1" type="ORF">ABEB36_000338</name>
</gene>